<organism evidence="4 5">
    <name type="scientific">Kolteria novifilia</name>
    <dbReference type="NCBI Taxonomy" id="2527975"/>
    <lineage>
        <taxon>Bacteria</taxon>
        <taxon>Pseudomonadati</taxon>
        <taxon>Planctomycetota</taxon>
        <taxon>Planctomycetia</taxon>
        <taxon>Kolteriales</taxon>
        <taxon>Kolteriaceae</taxon>
        <taxon>Kolteria</taxon>
    </lineage>
</organism>
<dbReference type="PANTHER" id="PTHR43048">
    <property type="entry name" value="METHYLMALONYL-COA EPIMERASE"/>
    <property type="match status" value="1"/>
</dbReference>
<dbReference type="GO" id="GO:0004493">
    <property type="term" value="F:methylmalonyl-CoA epimerase activity"/>
    <property type="evidence" value="ECO:0007669"/>
    <property type="project" value="TreeGrafter"/>
</dbReference>
<dbReference type="AlphaFoldDB" id="A0A518B4X0"/>
<dbReference type="RefSeq" id="WP_145258535.1">
    <property type="nucleotide sequence ID" value="NZ_CP036279.1"/>
</dbReference>
<dbReference type="PROSITE" id="PS51819">
    <property type="entry name" value="VOC"/>
    <property type="match status" value="1"/>
</dbReference>
<sequence length="188" mass="20123" precursor="true">MRNRNWLVVLGGALALVVTIVWAAPNSAQSAASTGEFASETIDLGVVVSDLEKSADFYTKTIGFTEVEGFKVAADFCRDAGLTVDGGLDIRVFVLGEAPTATRLKLMESPVGSATSNDDKTIVSRLGFSYLTIRVKDLDRALERLAETKVSSLAKGPVPLPKGFPNLYLSLVRDPDGNFVELIGPMKN</sequence>
<reference evidence="4 5" key="1">
    <citation type="submission" date="2019-02" db="EMBL/GenBank/DDBJ databases">
        <title>Deep-cultivation of Planctomycetes and their phenomic and genomic characterization uncovers novel biology.</title>
        <authorList>
            <person name="Wiegand S."/>
            <person name="Jogler M."/>
            <person name="Boedeker C."/>
            <person name="Pinto D."/>
            <person name="Vollmers J."/>
            <person name="Rivas-Marin E."/>
            <person name="Kohn T."/>
            <person name="Peeters S.H."/>
            <person name="Heuer A."/>
            <person name="Rast P."/>
            <person name="Oberbeckmann S."/>
            <person name="Bunk B."/>
            <person name="Jeske O."/>
            <person name="Meyerdierks A."/>
            <person name="Storesund J.E."/>
            <person name="Kallscheuer N."/>
            <person name="Luecker S."/>
            <person name="Lage O.M."/>
            <person name="Pohl T."/>
            <person name="Merkel B.J."/>
            <person name="Hornburger P."/>
            <person name="Mueller R.-W."/>
            <person name="Bruemmer F."/>
            <person name="Labrenz M."/>
            <person name="Spormann A.M."/>
            <person name="Op den Camp H."/>
            <person name="Overmann J."/>
            <person name="Amann R."/>
            <person name="Jetten M.S.M."/>
            <person name="Mascher T."/>
            <person name="Medema M.H."/>
            <person name="Devos D.P."/>
            <person name="Kaster A.-K."/>
            <person name="Ovreas L."/>
            <person name="Rohde M."/>
            <person name="Galperin M.Y."/>
            <person name="Jogler C."/>
        </authorList>
    </citation>
    <scope>NUCLEOTIDE SEQUENCE [LARGE SCALE GENOMIC DNA]</scope>
    <source>
        <strain evidence="4 5">Pan216</strain>
    </source>
</reference>
<evidence type="ECO:0000313" key="4">
    <source>
        <dbReference type="EMBL" id="QDU62023.1"/>
    </source>
</evidence>
<keyword evidence="5" id="KW-1185">Reference proteome</keyword>
<evidence type="ECO:0000256" key="1">
    <source>
        <dbReference type="ARBA" id="ARBA00022723"/>
    </source>
</evidence>
<name>A0A518B4X0_9BACT</name>
<evidence type="ECO:0000259" key="3">
    <source>
        <dbReference type="PROSITE" id="PS51819"/>
    </source>
</evidence>
<dbReference type="SUPFAM" id="SSF54593">
    <property type="entry name" value="Glyoxalase/Bleomycin resistance protein/Dihydroxybiphenyl dioxygenase"/>
    <property type="match status" value="1"/>
</dbReference>
<dbReference type="EMBL" id="CP036279">
    <property type="protein sequence ID" value="QDU62023.1"/>
    <property type="molecule type" value="Genomic_DNA"/>
</dbReference>
<accession>A0A518B4X0</accession>
<feature type="domain" description="VOC" evidence="3">
    <location>
        <begin position="40"/>
        <end position="185"/>
    </location>
</feature>
<dbReference type="GO" id="GO:0046491">
    <property type="term" value="P:L-methylmalonyl-CoA metabolic process"/>
    <property type="evidence" value="ECO:0007669"/>
    <property type="project" value="TreeGrafter"/>
</dbReference>
<dbReference type="Pfam" id="PF00903">
    <property type="entry name" value="Glyoxalase"/>
    <property type="match status" value="1"/>
</dbReference>
<proteinExistence type="predicted"/>
<keyword evidence="1" id="KW-0479">Metal-binding</keyword>
<dbReference type="KEGG" id="knv:Pan216_28890"/>
<feature type="chain" id="PRO_5021880275" evidence="2">
    <location>
        <begin position="24"/>
        <end position="188"/>
    </location>
</feature>
<evidence type="ECO:0000313" key="5">
    <source>
        <dbReference type="Proteomes" id="UP000317093"/>
    </source>
</evidence>
<gene>
    <name evidence="4" type="ORF">Pan216_28890</name>
</gene>
<dbReference type="InterPro" id="IPR037523">
    <property type="entry name" value="VOC_core"/>
</dbReference>
<dbReference type="GO" id="GO:0046872">
    <property type="term" value="F:metal ion binding"/>
    <property type="evidence" value="ECO:0007669"/>
    <property type="project" value="UniProtKB-KW"/>
</dbReference>
<dbReference type="Gene3D" id="3.10.180.10">
    <property type="entry name" value="2,3-Dihydroxybiphenyl 1,2-Dioxygenase, domain 1"/>
    <property type="match status" value="1"/>
</dbReference>
<dbReference type="OrthoDB" id="375220at2"/>
<protein>
    <submittedName>
        <fullName evidence="4">Glyoxalase-like domain protein</fullName>
    </submittedName>
</protein>
<evidence type="ECO:0000256" key="2">
    <source>
        <dbReference type="SAM" id="SignalP"/>
    </source>
</evidence>
<dbReference type="InterPro" id="IPR004360">
    <property type="entry name" value="Glyas_Fos-R_dOase_dom"/>
</dbReference>
<dbReference type="Proteomes" id="UP000317093">
    <property type="component" value="Chromosome"/>
</dbReference>
<dbReference type="PANTHER" id="PTHR43048:SF3">
    <property type="entry name" value="METHYLMALONYL-COA EPIMERASE, MITOCHONDRIAL"/>
    <property type="match status" value="1"/>
</dbReference>
<feature type="signal peptide" evidence="2">
    <location>
        <begin position="1"/>
        <end position="23"/>
    </location>
</feature>
<dbReference type="InterPro" id="IPR029068">
    <property type="entry name" value="Glyas_Bleomycin-R_OHBP_Dase"/>
</dbReference>
<dbReference type="InterPro" id="IPR051785">
    <property type="entry name" value="MMCE/EMCE_epimerase"/>
</dbReference>
<dbReference type="CDD" id="cd06587">
    <property type="entry name" value="VOC"/>
    <property type="match status" value="1"/>
</dbReference>
<keyword evidence="2" id="KW-0732">Signal</keyword>